<dbReference type="InterPro" id="IPR027417">
    <property type="entry name" value="P-loop_NTPase"/>
</dbReference>
<feature type="domain" description="ABC transporter" evidence="7">
    <location>
        <begin position="11"/>
        <end position="232"/>
    </location>
</feature>
<evidence type="ECO:0000256" key="1">
    <source>
        <dbReference type="ARBA" id="ARBA00022448"/>
    </source>
</evidence>
<dbReference type="PATRIC" id="fig|997296.3.peg.2295"/>
<dbReference type="PANTHER" id="PTHR42788">
    <property type="entry name" value="TAURINE IMPORT ATP-BINDING PROTEIN-RELATED"/>
    <property type="match status" value="1"/>
</dbReference>
<dbReference type="CDD" id="cd03293">
    <property type="entry name" value="ABC_NrtD_SsuB_transporters"/>
    <property type="match status" value="1"/>
</dbReference>
<organism evidence="8 9">
    <name type="scientific">Bacillus methanolicus PB1</name>
    <dbReference type="NCBI Taxonomy" id="997296"/>
    <lineage>
        <taxon>Bacteria</taxon>
        <taxon>Bacillati</taxon>
        <taxon>Bacillota</taxon>
        <taxon>Bacilli</taxon>
        <taxon>Bacillales</taxon>
        <taxon>Bacillaceae</taxon>
        <taxon>Bacillus</taxon>
    </lineage>
</organism>
<proteinExistence type="predicted"/>
<keyword evidence="3" id="KW-0547">Nucleotide-binding</keyword>
<keyword evidence="6" id="KW-0472">Membrane</keyword>
<name>I3DUZ7_BACMT</name>
<evidence type="ECO:0000313" key="8">
    <source>
        <dbReference type="EMBL" id="EIJ78068.1"/>
    </source>
</evidence>
<dbReference type="Gene3D" id="3.40.50.300">
    <property type="entry name" value="P-loop containing nucleotide triphosphate hydrolases"/>
    <property type="match status" value="1"/>
</dbReference>
<dbReference type="GO" id="GO:0005524">
    <property type="term" value="F:ATP binding"/>
    <property type="evidence" value="ECO:0007669"/>
    <property type="project" value="UniProtKB-KW"/>
</dbReference>
<dbReference type="EMBL" id="AFEU01000003">
    <property type="protein sequence ID" value="EIJ78068.1"/>
    <property type="molecule type" value="Genomic_DNA"/>
</dbReference>
<dbReference type="STRING" id="997296.PB1_10919"/>
<reference evidence="8 9" key="1">
    <citation type="journal article" date="2012" name="Appl. Environ. Microbiol.">
        <title>Genome Sequence of Thermotolerant Bacillus methanolicus: Features and Regulation Related to Methylotrophy and Production of L-Lysine and L-Glutamate from Methanol.</title>
        <authorList>
            <person name="Heggeset T.M."/>
            <person name="Krog A."/>
            <person name="Balzer S."/>
            <person name="Wentzel A."/>
            <person name="Ellingsen T.E."/>
            <person name="Brautaset T."/>
        </authorList>
    </citation>
    <scope>NUCLEOTIDE SEQUENCE [LARGE SCALE GENOMIC DNA]</scope>
    <source>
        <strain evidence="8 9">PB1</strain>
    </source>
</reference>
<dbReference type="PROSITE" id="PS50893">
    <property type="entry name" value="ABC_TRANSPORTER_2"/>
    <property type="match status" value="1"/>
</dbReference>
<accession>I3DUZ7</accession>
<keyword evidence="2" id="KW-1003">Cell membrane</keyword>
<keyword evidence="9" id="KW-1185">Reference proteome</keyword>
<gene>
    <name evidence="8" type="ORF">PB1_10919</name>
</gene>
<evidence type="ECO:0000313" key="9">
    <source>
        <dbReference type="Proteomes" id="UP000010523"/>
    </source>
</evidence>
<evidence type="ECO:0000256" key="3">
    <source>
        <dbReference type="ARBA" id="ARBA00022741"/>
    </source>
</evidence>
<dbReference type="eggNOG" id="COG1116">
    <property type="taxonomic scope" value="Bacteria"/>
</dbReference>
<dbReference type="SMART" id="SM00382">
    <property type="entry name" value="AAA"/>
    <property type="match status" value="1"/>
</dbReference>
<dbReference type="Pfam" id="PF00005">
    <property type="entry name" value="ABC_tran"/>
    <property type="match status" value="1"/>
</dbReference>
<evidence type="ECO:0000259" key="7">
    <source>
        <dbReference type="PROSITE" id="PS50893"/>
    </source>
</evidence>
<dbReference type="InterPro" id="IPR003439">
    <property type="entry name" value="ABC_transporter-like_ATP-bd"/>
</dbReference>
<dbReference type="PROSITE" id="PS00211">
    <property type="entry name" value="ABC_TRANSPORTER_1"/>
    <property type="match status" value="1"/>
</dbReference>
<keyword evidence="4 8" id="KW-0067">ATP-binding</keyword>
<evidence type="ECO:0000256" key="5">
    <source>
        <dbReference type="ARBA" id="ARBA00022967"/>
    </source>
</evidence>
<dbReference type="InterPro" id="IPR017871">
    <property type="entry name" value="ABC_transporter-like_CS"/>
</dbReference>
<dbReference type="SUPFAM" id="SSF52540">
    <property type="entry name" value="P-loop containing nucleoside triphosphate hydrolases"/>
    <property type="match status" value="1"/>
</dbReference>
<keyword evidence="1" id="KW-0813">Transport</keyword>
<dbReference type="OrthoDB" id="9802264at2"/>
<dbReference type="PANTHER" id="PTHR42788:SF17">
    <property type="entry name" value="ALIPHATIC SULFONATES IMPORT ATP-BINDING PROTEIN SSUB"/>
    <property type="match status" value="1"/>
</dbReference>
<dbReference type="GO" id="GO:0016887">
    <property type="term" value="F:ATP hydrolysis activity"/>
    <property type="evidence" value="ECO:0007669"/>
    <property type="project" value="InterPro"/>
</dbReference>
<dbReference type="AlphaFoldDB" id="I3DUZ7"/>
<comment type="caution">
    <text evidence="8">The sequence shown here is derived from an EMBL/GenBank/DDBJ whole genome shotgun (WGS) entry which is preliminary data.</text>
</comment>
<sequence length="255" mass="28678">MVWNKEKEAILELSGVHKSFGVHKVLQNINLKVFQGEFIAIVGKSGCGKSTLLRLIAGLEPASSGNILIKGKRLKGRNQLAKIMFQDGRLLPWKKIRQNVSLGLKADWEKQVEKVLEQVGLADRADDWPSVLSGGQKQRVALARALVHEPDILLLDEPLGALDALTRIEMHQLIEDLWKEKQFTAVLVTHDVEEAVALANRVILIEDGEIVMNFPIKLPYPRQRDHPIFATTISQIRNHILGLNTFSNRELKLTK</sequence>
<dbReference type="Proteomes" id="UP000010523">
    <property type="component" value="Unassembled WGS sequence"/>
</dbReference>
<keyword evidence="5" id="KW-1278">Translocase</keyword>
<evidence type="ECO:0000256" key="4">
    <source>
        <dbReference type="ARBA" id="ARBA00022840"/>
    </source>
</evidence>
<dbReference type="InterPro" id="IPR003593">
    <property type="entry name" value="AAA+_ATPase"/>
</dbReference>
<evidence type="ECO:0000256" key="2">
    <source>
        <dbReference type="ARBA" id="ARBA00022475"/>
    </source>
</evidence>
<evidence type="ECO:0000256" key="6">
    <source>
        <dbReference type="ARBA" id="ARBA00023136"/>
    </source>
</evidence>
<dbReference type="RefSeq" id="WP_004436257.1">
    <property type="nucleotide sequence ID" value="NZ_AFEU01000003.1"/>
</dbReference>
<dbReference type="InterPro" id="IPR050166">
    <property type="entry name" value="ABC_transporter_ATP-bind"/>
</dbReference>
<protein>
    <submittedName>
        <fullName evidence="8">ABC transporter ATP-binding protein</fullName>
    </submittedName>
</protein>